<feature type="transmembrane region" description="Helical" evidence="2">
    <location>
        <begin position="353"/>
        <end position="376"/>
    </location>
</feature>
<feature type="compositionally biased region" description="Polar residues" evidence="1">
    <location>
        <begin position="1"/>
        <end position="15"/>
    </location>
</feature>
<proteinExistence type="predicted"/>
<sequence>MAASNQKSNDVTSTSVERERGTLKDTLPKSTKIISIFWLACMAISAFILYYTFQDTDKYQSWMDLRLPMFVSGLGAASAMSGILYSDSSLHAFLFGHAVLISLLITGISAEMEISEVIPGALKISSPLLIVALCSLISPLGGLFSLVSKFHIIHPISILLIGSVPLASVLFGCSQLISKLNVSDAGNGLNLNLPIHLGTTLSMAFASLTLFYLYIQNRSHKNGDMIVDSKKKGAGVATFFAVMTSTFMASQHSETYFAIFPLLVGSLSAILLAAFFASIADVWYPVGTGQFQMISLDSSAILLYVVTPLFVLYFRFLEKHGAFCEEKLILFIDYASSAGILPTVSSYDIEDMTMVSLLLMLGVVTAVGVPLLNVLCPLGGHIYGRLYTHGQPNTKRIALCVDFSDLFDNKVSMDGRKELWEALNKCKSDDEGTSSLNVFVTMKDMKQNAALVKELIAAGHFVGIGSNNDGSLIDIIRWKSVEVSLKESFDEFAVITGTNPSWFHVGAIHSEGMHPASFQKAYKLGMRAAMWSVHTFVNRSTGLSDAEMASIRDGVEQHRGGNFIYVSSLKRSKGNGSVAEALRQIVTNIQSIENDGGYVFESMPAVAKENPGMILS</sequence>
<feature type="transmembrane region" description="Helical" evidence="2">
    <location>
        <begin position="92"/>
        <end position="112"/>
    </location>
</feature>
<dbReference type="Gene3D" id="3.20.20.370">
    <property type="entry name" value="Glycoside hydrolase/deacetylase"/>
    <property type="match status" value="1"/>
</dbReference>
<feature type="transmembrane region" description="Helical" evidence="2">
    <location>
        <begin position="328"/>
        <end position="347"/>
    </location>
</feature>
<accession>A0A7S2IEK4</accession>
<feature type="transmembrane region" description="Helical" evidence="2">
    <location>
        <begin position="197"/>
        <end position="215"/>
    </location>
</feature>
<keyword evidence="2" id="KW-1133">Transmembrane helix</keyword>
<feature type="transmembrane region" description="Helical" evidence="2">
    <location>
        <begin position="124"/>
        <end position="146"/>
    </location>
</feature>
<dbReference type="AlphaFoldDB" id="A0A7S2IEK4"/>
<protein>
    <submittedName>
        <fullName evidence="3">Uncharacterized protein</fullName>
    </submittedName>
</protein>
<evidence type="ECO:0000256" key="1">
    <source>
        <dbReference type="SAM" id="MobiDB-lite"/>
    </source>
</evidence>
<dbReference type="InterPro" id="IPR011330">
    <property type="entry name" value="Glyco_hydro/deAcase_b/a-brl"/>
</dbReference>
<keyword evidence="2" id="KW-0472">Membrane</keyword>
<dbReference type="GO" id="GO:0005975">
    <property type="term" value="P:carbohydrate metabolic process"/>
    <property type="evidence" value="ECO:0007669"/>
    <property type="project" value="InterPro"/>
</dbReference>
<keyword evidence="2" id="KW-0812">Transmembrane</keyword>
<dbReference type="SUPFAM" id="SSF88713">
    <property type="entry name" value="Glycoside hydrolase/deacetylase"/>
    <property type="match status" value="1"/>
</dbReference>
<organism evidence="3">
    <name type="scientific">Helicotheca tamesis</name>
    <dbReference type="NCBI Taxonomy" id="374047"/>
    <lineage>
        <taxon>Eukaryota</taxon>
        <taxon>Sar</taxon>
        <taxon>Stramenopiles</taxon>
        <taxon>Ochrophyta</taxon>
        <taxon>Bacillariophyta</taxon>
        <taxon>Mediophyceae</taxon>
        <taxon>Lithodesmiophycidae</taxon>
        <taxon>Lithodesmiales</taxon>
        <taxon>Lithodesmiaceae</taxon>
        <taxon>Helicotheca</taxon>
    </lineage>
</organism>
<name>A0A7S2IEK4_9STRA</name>
<dbReference type="EMBL" id="HBGV01018928">
    <property type="protein sequence ID" value="CAD9517247.1"/>
    <property type="molecule type" value="Transcribed_RNA"/>
</dbReference>
<evidence type="ECO:0000313" key="3">
    <source>
        <dbReference type="EMBL" id="CAD9517247.1"/>
    </source>
</evidence>
<feature type="transmembrane region" description="Helical" evidence="2">
    <location>
        <begin position="299"/>
        <end position="316"/>
    </location>
</feature>
<gene>
    <name evidence="3" type="ORF">HTAM1171_LOCUS11729</name>
</gene>
<feature type="transmembrane region" description="Helical" evidence="2">
    <location>
        <begin position="158"/>
        <end position="177"/>
    </location>
</feature>
<feature type="transmembrane region" description="Helical" evidence="2">
    <location>
        <begin position="256"/>
        <end position="279"/>
    </location>
</feature>
<feature type="region of interest" description="Disordered" evidence="1">
    <location>
        <begin position="1"/>
        <end position="20"/>
    </location>
</feature>
<feature type="transmembrane region" description="Helical" evidence="2">
    <location>
        <begin position="33"/>
        <end position="53"/>
    </location>
</feature>
<reference evidence="3" key="1">
    <citation type="submission" date="2021-01" db="EMBL/GenBank/DDBJ databases">
        <authorList>
            <person name="Corre E."/>
            <person name="Pelletier E."/>
            <person name="Niang G."/>
            <person name="Scheremetjew M."/>
            <person name="Finn R."/>
            <person name="Kale V."/>
            <person name="Holt S."/>
            <person name="Cochrane G."/>
            <person name="Meng A."/>
            <person name="Brown T."/>
            <person name="Cohen L."/>
        </authorList>
    </citation>
    <scope>NUCLEOTIDE SEQUENCE</scope>
    <source>
        <strain evidence="3">CCMP826</strain>
    </source>
</reference>
<evidence type="ECO:0000256" key="2">
    <source>
        <dbReference type="SAM" id="Phobius"/>
    </source>
</evidence>
<feature type="transmembrane region" description="Helical" evidence="2">
    <location>
        <begin position="65"/>
        <end position="85"/>
    </location>
</feature>